<keyword evidence="2" id="KW-0808">Transferase</keyword>
<evidence type="ECO:0000256" key="1">
    <source>
        <dbReference type="SAM" id="MobiDB-lite"/>
    </source>
</evidence>
<organism evidence="2 3">
    <name type="scientific">Eumeta variegata</name>
    <name type="common">Bagworm moth</name>
    <name type="synonym">Eumeta japonica</name>
    <dbReference type="NCBI Taxonomy" id="151549"/>
    <lineage>
        <taxon>Eukaryota</taxon>
        <taxon>Metazoa</taxon>
        <taxon>Ecdysozoa</taxon>
        <taxon>Arthropoda</taxon>
        <taxon>Hexapoda</taxon>
        <taxon>Insecta</taxon>
        <taxon>Pterygota</taxon>
        <taxon>Neoptera</taxon>
        <taxon>Endopterygota</taxon>
        <taxon>Lepidoptera</taxon>
        <taxon>Glossata</taxon>
        <taxon>Ditrysia</taxon>
        <taxon>Tineoidea</taxon>
        <taxon>Psychidae</taxon>
        <taxon>Oiketicinae</taxon>
        <taxon>Eumeta</taxon>
    </lineage>
</organism>
<evidence type="ECO:0000313" key="3">
    <source>
        <dbReference type="Proteomes" id="UP000299102"/>
    </source>
</evidence>
<feature type="region of interest" description="Disordered" evidence="1">
    <location>
        <begin position="1"/>
        <end position="58"/>
    </location>
</feature>
<dbReference type="PANTHER" id="PTHR19446">
    <property type="entry name" value="REVERSE TRANSCRIPTASES"/>
    <property type="match status" value="1"/>
</dbReference>
<proteinExistence type="predicted"/>
<reference evidence="2 3" key="1">
    <citation type="journal article" date="2019" name="Commun. Biol.">
        <title>The bagworm genome reveals a unique fibroin gene that provides high tensile strength.</title>
        <authorList>
            <person name="Kono N."/>
            <person name="Nakamura H."/>
            <person name="Ohtoshi R."/>
            <person name="Tomita M."/>
            <person name="Numata K."/>
            <person name="Arakawa K."/>
        </authorList>
    </citation>
    <scope>NUCLEOTIDE SEQUENCE [LARGE SCALE GENOMIC DNA]</scope>
</reference>
<keyword evidence="3" id="KW-1185">Reference proteome</keyword>
<dbReference type="STRING" id="151549.A0A4C1TUU3"/>
<gene>
    <name evidence="2" type="primary">pol</name>
    <name evidence="2" type="ORF">EVAR_102638_1</name>
</gene>
<name>A0A4C1TUU3_EUMVA</name>
<keyword evidence="2" id="KW-0548">Nucleotidyltransferase</keyword>
<dbReference type="GO" id="GO:0003964">
    <property type="term" value="F:RNA-directed DNA polymerase activity"/>
    <property type="evidence" value="ECO:0007669"/>
    <property type="project" value="UniProtKB-KW"/>
</dbReference>
<dbReference type="OrthoDB" id="415068at2759"/>
<dbReference type="EMBL" id="BGZK01000090">
    <property type="protein sequence ID" value="GBP17779.1"/>
    <property type="molecule type" value="Genomic_DNA"/>
</dbReference>
<accession>A0A4C1TUU3</accession>
<comment type="caution">
    <text evidence="2">The sequence shown here is derived from an EMBL/GenBank/DDBJ whole genome shotgun (WGS) entry which is preliminary data.</text>
</comment>
<sequence>MNEIHSRGYNKWIGSPSIKQEGSEAKELRRDDAAREDPLHDKTVSHSGRSDLRISGGSHAAYGKSTAVLMHLPRRALEVMNRVLNSMLRTGHFPETWKKSKVITIPKAEKDPRRPENLRTITLILHVAKTFERALLRKLRPFLSPRQKQ</sequence>
<dbReference type="AlphaFoldDB" id="A0A4C1TUU3"/>
<dbReference type="Proteomes" id="UP000299102">
    <property type="component" value="Unassembled WGS sequence"/>
</dbReference>
<keyword evidence="2" id="KW-0695">RNA-directed DNA polymerase</keyword>
<feature type="compositionally biased region" description="Basic and acidic residues" evidence="1">
    <location>
        <begin position="21"/>
        <end position="52"/>
    </location>
</feature>
<protein>
    <submittedName>
        <fullName evidence="2">RNA-directed DNA polymerase from mobile element jockey</fullName>
    </submittedName>
</protein>
<evidence type="ECO:0000313" key="2">
    <source>
        <dbReference type="EMBL" id="GBP17779.1"/>
    </source>
</evidence>